<evidence type="ECO:0000313" key="7">
    <source>
        <dbReference type="EMBL" id="VDP71318.1"/>
    </source>
</evidence>
<dbReference type="GO" id="GO:0044782">
    <property type="term" value="P:cilium organization"/>
    <property type="evidence" value="ECO:0007669"/>
    <property type="project" value="TreeGrafter"/>
</dbReference>
<dbReference type="OrthoDB" id="10254713at2759"/>
<feature type="coiled-coil region" evidence="6">
    <location>
        <begin position="139"/>
        <end position="224"/>
    </location>
</feature>
<feature type="coiled-coil region" evidence="6">
    <location>
        <begin position="269"/>
        <end position="300"/>
    </location>
</feature>
<dbReference type="AlphaFoldDB" id="A0A183AAM3"/>
<dbReference type="GO" id="GO:0005737">
    <property type="term" value="C:cytoplasm"/>
    <property type="evidence" value="ECO:0007669"/>
    <property type="project" value="TreeGrafter"/>
</dbReference>
<evidence type="ECO:0000256" key="2">
    <source>
        <dbReference type="ARBA" id="ARBA00004316"/>
    </source>
</evidence>
<sequence>MTQQLFTPSECLALLAVFSDACREVDLLLNIGKQNFHEKNTLGSRCSQANSDTLLTELNKIFFQTLLRYEKARREDYLELPDGTFRKLNDEESIKVKYLEIVSRVSATLKALLLEIDETGTITALEKYCSQEQAELEKLETFVSSAAEKEQDLARLQEDVQALQREILSDTIEYTNTIENLKHEFQELREMACMTIQYKSKEYATKLQSELGRQANEMKELSGRVEHVKAVIAQVSRVAEETNSWLFTDISNKINLADFIPTNDHPAILAEKVKRINAQLEEKKALHEELLKQYEECEAICMADEREKEGAHLREEYAKKFVLAVVQIQSWWRTMIELRGIRTRKKRKGKKGDRKKPG</sequence>
<evidence type="ECO:0000313" key="9">
    <source>
        <dbReference type="WBParaSite" id="ECPE_0000401501-mRNA-1"/>
    </source>
</evidence>
<evidence type="ECO:0000256" key="1">
    <source>
        <dbReference type="ARBA" id="ARBA00004245"/>
    </source>
</evidence>
<protein>
    <submittedName>
        <fullName evidence="9">IQ domain-containing protein G</fullName>
    </submittedName>
</protein>
<comment type="subcellular location">
    <subcellularLocation>
        <location evidence="2">Cell projection</location>
    </subcellularLocation>
    <subcellularLocation>
        <location evidence="1">Cytoplasm</location>
        <location evidence="1">Cytoskeleton</location>
    </subcellularLocation>
</comment>
<evidence type="ECO:0000256" key="5">
    <source>
        <dbReference type="ARBA" id="ARBA00023273"/>
    </source>
</evidence>
<dbReference type="Proteomes" id="UP000272942">
    <property type="component" value="Unassembled WGS sequence"/>
</dbReference>
<keyword evidence="6" id="KW-0175">Coiled coil</keyword>
<evidence type="ECO:0000256" key="3">
    <source>
        <dbReference type="ARBA" id="ARBA00022490"/>
    </source>
</evidence>
<dbReference type="GO" id="GO:0031514">
    <property type="term" value="C:motile cilium"/>
    <property type="evidence" value="ECO:0007669"/>
    <property type="project" value="TreeGrafter"/>
</dbReference>
<dbReference type="InterPro" id="IPR042618">
    <property type="entry name" value="IQCG"/>
</dbReference>
<evidence type="ECO:0000313" key="8">
    <source>
        <dbReference type="Proteomes" id="UP000272942"/>
    </source>
</evidence>
<keyword evidence="3" id="KW-0963">Cytoplasm</keyword>
<keyword evidence="8" id="KW-1185">Reference proteome</keyword>
<organism evidence="9">
    <name type="scientific">Echinostoma caproni</name>
    <dbReference type="NCBI Taxonomy" id="27848"/>
    <lineage>
        <taxon>Eukaryota</taxon>
        <taxon>Metazoa</taxon>
        <taxon>Spiralia</taxon>
        <taxon>Lophotrochozoa</taxon>
        <taxon>Platyhelminthes</taxon>
        <taxon>Trematoda</taxon>
        <taxon>Digenea</taxon>
        <taxon>Plagiorchiida</taxon>
        <taxon>Echinostomata</taxon>
        <taxon>Echinostomatoidea</taxon>
        <taxon>Echinostomatidae</taxon>
        <taxon>Echinostoma</taxon>
    </lineage>
</organism>
<dbReference type="PANTHER" id="PTHR14871">
    <property type="entry name" value="DYNEIN REGULATORY COMPLEX PROTEIN 9"/>
    <property type="match status" value="1"/>
</dbReference>
<reference evidence="9" key="1">
    <citation type="submission" date="2016-06" db="UniProtKB">
        <authorList>
            <consortium name="WormBaseParasite"/>
        </authorList>
    </citation>
    <scope>IDENTIFICATION</scope>
</reference>
<dbReference type="PANTHER" id="PTHR14871:SF1">
    <property type="entry name" value="DYNEIN REGULATORY COMPLEX PROTEIN 9"/>
    <property type="match status" value="1"/>
</dbReference>
<proteinExistence type="predicted"/>
<dbReference type="WBParaSite" id="ECPE_0000401501-mRNA-1">
    <property type="protein sequence ID" value="ECPE_0000401501-mRNA-1"/>
    <property type="gene ID" value="ECPE_0000401501"/>
</dbReference>
<keyword evidence="4" id="KW-0206">Cytoskeleton</keyword>
<dbReference type="GO" id="GO:0005856">
    <property type="term" value="C:cytoskeleton"/>
    <property type="evidence" value="ECO:0007669"/>
    <property type="project" value="UniProtKB-SubCell"/>
</dbReference>
<evidence type="ECO:0000256" key="4">
    <source>
        <dbReference type="ARBA" id="ARBA00023212"/>
    </source>
</evidence>
<keyword evidence="5" id="KW-0966">Cell projection</keyword>
<reference evidence="7 8" key="2">
    <citation type="submission" date="2018-11" db="EMBL/GenBank/DDBJ databases">
        <authorList>
            <consortium name="Pathogen Informatics"/>
        </authorList>
    </citation>
    <scope>NUCLEOTIDE SEQUENCE [LARGE SCALE GENOMIC DNA]</scope>
    <source>
        <strain evidence="7 8">Egypt</strain>
    </source>
</reference>
<gene>
    <name evidence="7" type="ORF">ECPE_LOCUS4008</name>
</gene>
<evidence type="ECO:0000256" key="6">
    <source>
        <dbReference type="SAM" id="Coils"/>
    </source>
</evidence>
<dbReference type="EMBL" id="UZAN01040898">
    <property type="protein sequence ID" value="VDP71318.1"/>
    <property type="molecule type" value="Genomic_DNA"/>
</dbReference>
<accession>A0A183AAM3</accession>
<name>A0A183AAM3_9TREM</name>